<dbReference type="HOGENOM" id="CLU_1659516_0_0_6"/>
<reference evidence="3 4" key="1">
    <citation type="journal article" date="2012" name="ISME J.">
        <title>Genomic insights to SAR86, an abundant and uncultivated marine bacterial lineage.</title>
        <authorList>
            <person name="Dupont C.L."/>
            <person name="Rusch D.B."/>
            <person name="Yooseph S."/>
            <person name="Lombardo M.J."/>
            <person name="Richter R.A."/>
            <person name="Valas R."/>
            <person name="Novotny M."/>
            <person name="Yee-Greenbaum J."/>
            <person name="Selengut J.D."/>
            <person name="Haft D.H."/>
            <person name="Halpern A.L."/>
            <person name="Lasken R.S."/>
            <person name="Nealson K."/>
            <person name="Friedman R."/>
            <person name="Venter J.C."/>
        </authorList>
    </citation>
    <scope>NUCLEOTIDE SEQUENCE [LARGE SCALE GENOMIC DNA]</scope>
</reference>
<dbReference type="InterPro" id="IPR037401">
    <property type="entry name" value="SnoaL-like"/>
</dbReference>
<feature type="signal peptide" evidence="1">
    <location>
        <begin position="1"/>
        <end position="21"/>
    </location>
</feature>
<proteinExistence type="predicted"/>
<dbReference type="STRING" id="1123866.NT01SARS_0593"/>
<gene>
    <name evidence="3" type="ORF">NT01SARS_0593</name>
</gene>
<protein>
    <recommendedName>
        <fullName evidence="2">SnoaL-like domain-containing protein</fullName>
    </recommendedName>
</protein>
<name>J4WTV6_9GAMM</name>
<sequence>MKNKFILLTTLLITFSGITFANPTYENAESLIQKMWDSFIDGDIDAFSQTMSKDEDMVTFGTDASERWDSWQELEDSVALQFDAFDVISVERKNKSLKISNSGNTAWFSETVDWEFLSNGKTEAVKDIRYTGVMEYRNGQWKIVQFHCSVGVAGQVIEY</sequence>
<dbReference type="AlphaFoldDB" id="J4WTV6"/>
<feature type="chain" id="PRO_5003781521" description="SnoaL-like domain-containing protein" evidence="1">
    <location>
        <begin position="22"/>
        <end position="159"/>
    </location>
</feature>
<accession>J4WTV6</accession>
<dbReference type="Gene3D" id="3.10.450.50">
    <property type="match status" value="1"/>
</dbReference>
<evidence type="ECO:0000259" key="2">
    <source>
        <dbReference type="Pfam" id="PF13474"/>
    </source>
</evidence>
<evidence type="ECO:0000313" key="4">
    <source>
        <dbReference type="Proteomes" id="UP000010305"/>
    </source>
</evidence>
<dbReference type="Proteomes" id="UP000010305">
    <property type="component" value="Unassembled WGS sequence"/>
</dbReference>
<organism evidence="3 4">
    <name type="scientific">SAR86 cluster bacterium SAR86A</name>
    <dbReference type="NCBI Taxonomy" id="1123866"/>
    <lineage>
        <taxon>Bacteria</taxon>
        <taxon>Pseudomonadati</taxon>
        <taxon>Pseudomonadota</taxon>
        <taxon>Gammaproteobacteria</taxon>
        <taxon>SAR86 cluster</taxon>
    </lineage>
</organism>
<dbReference type="SUPFAM" id="SSF54427">
    <property type="entry name" value="NTF2-like"/>
    <property type="match status" value="1"/>
</dbReference>
<evidence type="ECO:0000256" key="1">
    <source>
        <dbReference type="SAM" id="SignalP"/>
    </source>
</evidence>
<feature type="domain" description="SnoaL-like" evidence="2">
    <location>
        <begin position="29"/>
        <end position="152"/>
    </location>
</feature>
<dbReference type="InterPro" id="IPR032710">
    <property type="entry name" value="NTF2-like_dom_sf"/>
</dbReference>
<keyword evidence="1" id="KW-0732">Signal</keyword>
<dbReference type="EMBL" id="JH611156">
    <property type="protein sequence ID" value="EJP72105.1"/>
    <property type="molecule type" value="Genomic_DNA"/>
</dbReference>
<dbReference type="Pfam" id="PF13474">
    <property type="entry name" value="SnoaL_3"/>
    <property type="match status" value="1"/>
</dbReference>
<evidence type="ECO:0000313" key="3">
    <source>
        <dbReference type="EMBL" id="EJP72105.1"/>
    </source>
</evidence>